<accession>A0A1I5YAM4</accession>
<feature type="compositionally biased region" description="Low complexity" evidence="1">
    <location>
        <begin position="320"/>
        <end position="345"/>
    </location>
</feature>
<dbReference type="AlphaFoldDB" id="A0A1I5YAM4"/>
<evidence type="ECO:0000313" key="4">
    <source>
        <dbReference type="Proteomes" id="UP000183413"/>
    </source>
</evidence>
<dbReference type="Proteomes" id="UP000183413">
    <property type="component" value="Unassembled WGS sequence"/>
</dbReference>
<protein>
    <recommendedName>
        <fullName evidence="5">TrbL/VirB6 plasmid conjugal transfer protein</fullName>
    </recommendedName>
</protein>
<organism evidence="3 4">
    <name type="scientific">Actinomadura madurae</name>
    <dbReference type="NCBI Taxonomy" id="1993"/>
    <lineage>
        <taxon>Bacteria</taxon>
        <taxon>Bacillati</taxon>
        <taxon>Actinomycetota</taxon>
        <taxon>Actinomycetes</taxon>
        <taxon>Streptosporangiales</taxon>
        <taxon>Thermomonosporaceae</taxon>
        <taxon>Actinomadura</taxon>
    </lineage>
</organism>
<feature type="transmembrane region" description="Helical" evidence="2">
    <location>
        <begin position="144"/>
        <end position="164"/>
    </location>
</feature>
<evidence type="ECO:0000256" key="2">
    <source>
        <dbReference type="SAM" id="Phobius"/>
    </source>
</evidence>
<sequence>MAQGCGFLVAAFRLAIKRSGEPFRALMSQFFELAILVLCLATVVHVANVLADGYCRWILSGDDSWTDNIMKDFETVGGGTDVPGTMGMMVVSAVFAVFATVSAVIQWMLMLFRSAAMVILVALLPTFAAARFTSYGDYAYKRALAILVSIYLWAPLGATGLAAGKQFLKSDYTTDHLVGLAWIVAMVVVYPTVNSAIMPAITQDTSSFGIRQAGHFWFGGSAMNYADGKSLLRNRLRRGSGGSGTGQGNSITYVGRPGGGSPAGGGTPTRGGTGSGGGGLTGGGGTGSGTGTGGGGGTGSGGGVPTGGGGTGGGGGSPASGGTTDWWTTGGGDSPASGAPASVPSGSGGGGPGTGPVGGSGTDSGGDPSGAPGAAYIARAVQAAGLASERAFEGASGAADQAVKGAAGAVDRFAPGGSSGPPSSGGATRPLTPPSTGPSGADPNPRDDSVPE</sequence>
<keyword evidence="2" id="KW-0812">Transmembrane</keyword>
<dbReference type="STRING" id="1993.SAMN04489713_13110"/>
<feature type="region of interest" description="Disordered" evidence="1">
    <location>
        <begin position="410"/>
        <end position="452"/>
    </location>
</feature>
<feature type="compositionally biased region" description="Gly residues" evidence="1">
    <location>
        <begin position="346"/>
        <end position="368"/>
    </location>
</feature>
<keyword evidence="4" id="KW-1185">Reference proteome</keyword>
<evidence type="ECO:0000256" key="1">
    <source>
        <dbReference type="SAM" id="MobiDB-lite"/>
    </source>
</evidence>
<proteinExistence type="predicted"/>
<dbReference type="EMBL" id="FOVH01000031">
    <property type="protein sequence ID" value="SFQ41223.1"/>
    <property type="molecule type" value="Genomic_DNA"/>
</dbReference>
<evidence type="ECO:0008006" key="5">
    <source>
        <dbReference type="Google" id="ProtNLM"/>
    </source>
</evidence>
<gene>
    <name evidence="3" type="ORF">SAMN04489713_13110</name>
</gene>
<reference evidence="3 4" key="1">
    <citation type="submission" date="2016-10" db="EMBL/GenBank/DDBJ databases">
        <authorList>
            <person name="de Groot N.N."/>
        </authorList>
    </citation>
    <scope>NUCLEOTIDE SEQUENCE [LARGE SCALE GENOMIC DNA]</scope>
    <source>
        <strain evidence="3 4">DSM 43067</strain>
    </source>
</reference>
<keyword evidence="2" id="KW-1133">Transmembrane helix</keyword>
<feature type="transmembrane region" description="Helical" evidence="2">
    <location>
        <begin position="30"/>
        <end position="51"/>
    </location>
</feature>
<keyword evidence="2" id="KW-0472">Membrane</keyword>
<feature type="transmembrane region" description="Helical" evidence="2">
    <location>
        <begin position="89"/>
        <end position="109"/>
    </location>
</feature>
<name>A0A1I5YAM4_9ACTN</name>
<dbReference type="InParanoid" id="A0A1I5YAM4"/>
<evidence type="ECO:0000313" key="3">
    <source>
        <dbReference type="EMBL" id="SFQ41223.1"/>
    </source>
</evidence>
<dbReference type="PRINTS" id="PR01228">
    <property type="entry name" value="EGGSHELL"/>
</dbReference>
<feature type="transmembrane region" description="Helical" evidence="2">
    <location>
        <begin position="176"/>
        <end position="193"/>
    </location>
</feature>
<feature type="region of interest" description="Disordered" evidence="1">
    <location>
        <begin position="236"/>
        <end position="373"/>
    </location>
</feature>
<feature type="transmembrane region" description="Helical" evidence="2">
    <location>
        <begin position="115"/>
        <end position="132"/>
    </location>
</feature>
<feature type="compositionally biased region" description="Gly residues" evidence="1">
    <location>
        <begin position="256"/>
        <end position="319"/>
    </location>
</feature>